<dbReference type="Proteomes" id="UP000239415">
    <property type="component" value="Unassembled WGS sequence"/>
</dbReference>
<organism evidence="2 3">
    <name type="scientific">Actinoplanes italicus</name>
    <dbReference type="NCBI Taxonomy" id="113567"/>
    <lineage>
        <taxon>Bacteria</taxon>
        <taxon>Bacillati</taxon>
        <taxon>Actinomycetota</taxon>
        <taxon>Actinomycetes</taxon>
        <taxon>Micromonosporales</taxon>
        <taxon>Micromonosporaceae</taxon>
        <taxon>Actinoplanes</taxon>
    </lineage>
</organism>
<dbReference type="EMBL" id="PVMZ01000013">
    <property type="protein sequence ID" value="PRX18430.1"/>
    <property type="molecule type" value="Genomic_DNA"/>
</dbReference>
<feature type="region of interest" description="Disordered" evidence="1">
    <location>
        <begin position="152"/>
        <end position="188"/>
    </location>
</feature>
<reference evidence="2 3" key="1">
    <citation type="submission" date="2018-03" db="EMBL/GenBank/DDBJ databases">
        <title>Genomic Encyclopedia of Archaeal and Bacterial Type Strains, Phase II (KMG-II): from individual species to whole genera.</title>
        <authorList>
            <person name="Goeker M."/>
        </authorList>
    </citation>
    <scope>NUCLEOTIDE SEQUENCE [LARGE SCALE GENOMIC DNA]</scope>
    <source>
        <strain evidence="2 3">DSM 43146</strain>
    </source>
</reference>
<proteinExistence type="predicted"/>
<dbReference type="OrthoDB" id="3280727at2"/>
<comment type="caution">
    <text evidence="2">The sequence shown here is derived from an EMBL/GenBank/DDBJ whole genome shotgun (WGS) entry which is preliminary data.</text>
</comment>
<protein>
    <submittedName>
        <fullName evidence="2">Uncharacterized protein</fullName>
    </submittedName>
</protein>
<evidence type="ECO:0000313" key="2">
    <source>
        <dbReference type="EMBL" id="PRX18430.1"/>
    </source>
</evidence>
<accession>A0A2T0K652</accession>
<sequence>METFRCVECGSALSVPVRLVELPAQPHSSLLDCHHVNPPLLDPGTYAIDETAYGSDQVVDTFVLSPGDVRGTRIVHSLVFIGCWSLAGGNPCVACESCGALVASRTDDCRVAQETRFYPSMVVRESNGDGVDDTADPFALIADWDNAPSDTRRYGWVPKPTRPRPELTATRWGGRDVKKDLYRDDPPA</sequence>
<evidence type="ECO:0000313" key="3">
    <source>
        <dbReference type="Proteomes" id="UP000239415"/>
    </source>
</evidence>
<gene>
    <name evidence="2" type="ORF">CLV67_113267</name>
</gene>
<dbReference type="AlphaFoldDB" id="A0A2T0K652"/>
<evidence type="ECO:0000256" key="1">
    <source>
        <dbReference type="SAM" id="MobiDB-lite"/>
    </source>
</evidence>
<keyword evidence="3" id="KW-1185">Reference proteome</keyword>
<feature type="compositionally biased region" description="Basic and acidic residues" evidence="1">
    <location>
        <begin position="173"/>
        <end position="188"/>
    </location>
</feature>
<name>A0A2T0K652_9ACTN</name>